<keyword evidence="3" id="KW-1185">Reference proteome</keyword>
<comment type="caution">
    <text evidence="2">The sequence shown here is derived from an EMBL/GenBank/DDBJ whole genome shotgun (WGS) entry which is preliminary data.</text>
</comment>
<feature type="region of interest" description="Disordered" evidence="1">
    <location>
        <begin position="410"/>
        <end position="511"/>
    </location>
</feature>
<gene>
    <name evidence="2" type="ORF">BDZ94DRAFT_1307799</name>
</gene>
<feature type="compositionally biased region" description="Polar residues" evidence="1">
    <location>
        <begin position="430"/>
        <end position="460"/>
    </location>
</feature>
<feature type="compositionally biased region" description="Polar residues" evidence="1">
    <location>
        <begin position="468"/>
        <end position="483"/>
    </location>
</feature>
<dbReference type="OrthoDB" id="3057312at2759"/>
<evidence type="ECO:0000313" key="2">
    <source>
        <dbReference type="EMBL" id="KAF9464562.1"/>
    </source>
</evidence>
<name>A0A9P5Y9F5_9AGAR</name>
<sequence length="511" mass="56901">MSLVLPEIMKELEGIVKESYDCLSSDMKAYSLCTPESAQALYLHSINRNMCIWGKLSNIALRAATLISTPKQETSHEEMCQLILDGIVQYLRAARLIAFNERCCNMLPPCKVEFTDISRLRFHEMIFVPSDCFIELSNIRPGNHGWVFIFRNDLKEWFLKTLDPFTVTYQDVDGKNTVYGVYEAIQFPQGNMTGPEIACLSESTRHTILSQASKDVHKDNYKIVQQALLASHLTISCFLLQCREKPPPTSISDRGPPLIQTDTTMPSSQSYLEAQKVQYNCQIMRTDFSKPSADSRVVEAPLGELFTAPVAQAACDLQERNISRANSTTQAEDSKAGPSSAPSFVSNMAVNPSLAHVVPVPGPMPNEHGWYNEDVFYNGRGYPPPAYQNHPSKNYCQDQIQFTEGQEQPPLRLRSADGGQSASYGIPLRVSTNTRGPALGYTSQMSLQPPTSQVPPSNYRTQRDHGDNQNQNQNSNPTRTNGGFSRATAGGIHAGGYQEETLDQHFSNLRL</sequence>
<dbReference type="Proteomes" id="UP000807353">
    <property type="component" value="Unassembled WGS sequence"/>
</dbReference>
<dbReference type="AlphaFoldDB" id="A0A9P5Y9F5"/>
<organism evidence="2 3">
    <name type="scientific">Collybia nuda</name>
    <dbReference type="NCBI Taxonomy" id="64659"/>
    <lineage>
        <taxon>Eukaryota</taxon>
        <taxon>Fungi</taxon>
        <taxon>Dikarya</taxon>
        <taxon>Basidiomycota</taxon>
        <taxon>Agaricomycotina</taxon>
        <taxon>Agaricomycetes</taxon>
        <taxon>Agaricomycetidae</taxon>
        <taxon>Agaricales</taxon>
        <taxon>Tricholomatineae</taxon>
        <taxon>Clitocybaceae</taxon>
        <taxon>Collybia</taxon>
    </lineage>
</organism>
<feature type="region of interest" description="Disordered" evidence="1">
    <location>
        <begin position="325"/>
        <end position="344"/>
    </location>
</feature>
<evidence type="ECO:0000313" key="3">
    <source>
        <dbReference type="Proteomes" id="UP000807353"/>
    </source>
</evidence>
<protein>
    <submittedName>
        <fullName evidence="2">Uncharacterized protein</fullName>
    </submittedName>
</protein>
<evidence type="ECO:0000256" key="1">
    <source>
        <dbReference type="SAM" id="MobiDB-lite"/>
    </source>
</evidence>
<proteinExistence type="predicted"/>
<dbReference type="EMBL" id="MU150253">
    <property type="protein sequence ID" value="KAF9464562.1"/>
    <property type="molecule type" value="Genomic_DNA"/>
</dbReference>
<reference evidence="2" key="1">
    <citation type="submission" date="2020-11" db="EMBL/GenBank/DDBJ databases">
        <authorList>
            <consortium name="DOE Joint Genome Institute"/>
            <person name="Ahrendt S."/>
            <person name="Riley R."/>
            <person name="Andreopoulos W."/>
            <person name="Labutti K."/>
            <person name="Pangilinan J."/>
            <person name="Ruiz-Duenas F.J."/>
            <person name="Barrasa J.M."/>
            <person name="Sanchez-Garcia M."/>
            <person name="Camarero S."/>
            <person name="Miyauchi S."/>
            <person name="Serrano A."/>
            <person name="Linde D."/>
            <person name="Babiker R."/>
            <person name="Drula E."/>
            <person name="Ayuso-Fernandez I."/>
            <person name="Pacheco R."/>
            <person name="Padilla G."/>
            <person name="Ferreira P."/>
            <person name="Barriuso J."/>
            <person name="Kellner H."/>
            <person name="Castanera R."/>
            <person name="Alfaro M."/>
            <person name="Ramirez L."/>
            <person name="Pisabarro A.G."/>
            <person name="Kuo A."/>
            <person name="Tritt A."/>
            <person name="Lipzen A."/>
            <person name="He G."/>
            <person name="Yan M."/>
            <person name="Ng V."/>
            <person name="Cullen D."/>
            <person name="Martin F."/>
            <person name="Rosso M.-N."/>
            <person name="Henrissat B."/>
            <person name="Hibbett D."/>
            <person name="Martinez A.T."/>
            <person name="Grigoriev I.V."/>
        </authorList>
    </citation>
    <scope>NUCLEOTIDE SEQUENCE</scope>
    <source>
        <strain evidence="2">CBS 247.69</strain>
    </source>
</reference>
<accession>A0A9P5Y9F5</accession>